<feature type="transmembrane region" description="Helical" evidence="2">
    <location>
        <begin position="12"/>
        <end position="30"/>
    </location>
</feature>
<dbReference type="Proteomes" id="UP000431533">
    <property type="component" value="Unassembled WGS sequence"/>
</dbReference>
<dbReference type="Pfam" id="PF11913">
    <property type="entry name" value="DUF3431"/>
    <property type="match status" value="1"/>
</dbReference>
<evidence type="ECO:0000256" key="1">
    <source>
        <dbReference type="SAM" id="MobiDB-lite"/>
    </source>
</evidence>
<dbReference type="InterPro" id="IPR021838">
    <property type="entry name" value="DUF3431"/>
</dbReference>
<reference evidence="3 4" key="1">
    <citation type="submission" date="2018-05" db="EMBL/GenBank/DDBJ databases">
        <title>Genome sequencing and assembly of the regulated plant pathogen Lachnellula willkommii and related sister species for the development of diagnostic species identification markers.</title>
        <authorList>
            <person name="Giroux E."/>
            <person name="Bilodeau G."/>
        </authorList>
    </citation>
    <scope>NUCLEOTIDE SEQUENCE [LARGE SCALE GENOMIC DNA]</scope>
    <source>
        <strain evidence="3 4">CBS 185.66</strain>
    </source>
</reference>
<protein>
    <submittedName>
        <fullName evidence="3">Uncharacterized protein</fullName>
    </submittedName>
</protein>
<dbReference type="PANTHER" id="PTHR37490">
    <property type="entry name" value="EXPRESSED PROTEIN"/>
    <property type="match status" value="1"/>
</dbReference>
<comment type="caution">
    <text evidence="3">The sequence shown here is derived from an EMBL/GenBank/DDBJ whole genome shotgun (WGS) entry which is preliminary data.</text>
</comment>
<feature type="region of interest" description="Disordered" evidence="1">
    <location>
        <begin position="482"/>
        <end position="503"/>
    </location>
</feature>
<evidence type="ECO:0000313" key="3">
    <source>
        <dbReference type="EMBL" id="TVY24208.1"/>
    </source>
</evidence>
<organism evidence="3 4">
    <name type="scientific">Lachnellula hyalina</name>
    <dbReference type="NCBI Taxonomy" id="1316788"/>
    <lineage>
        <taxon>Eukaryota</taxon>
        <taxon>Fungi</taxon>
        <taxon>Dikarya</taxon>
        <taxon>Ascomycota</taxon>
        <taxon>Pezizomycotina</taxon>
        <taxon>Leotiomycetes</taxon>
        <taxon>Helotiales</taxon>
        <taxon>Lachnaceae</taxon>
        <taxon>Lachnellula</taxon>
    </lineage>
</organism>
<dbReference type="OrthoDB" id="426718at2759"/>
<keyword evidence="2" id="KW-1133">Transmembrane helix</keyword>
<dbReference type="EMBL" id="QGMH01000140">
    <property type="protein sequence ID" value="TVY24208.1"/>
    <property type="molecule type" value="Genomic_DNA"/>
</dbReference>
<accession>A0A8H8QWP6</accession>
<evidence type="ECO:0000256" key="2">
    <source>
        <dbReference type="SAM" id="Phobius"/>
    </source>
</evidence>
<sequence>MYSRKISKRGLPIISFVAMIIIFWIVTPRMPKVTWNLSDPRISKHTPMAPSTMEGKPRVEDAFTPPIPFASQNTPLETNTAEEVLEVEDDRPPIPLASQNIAIETNTAEEVLEAEDDRPPKPPASQETPMGMGANEATSQVEDPVSPAEQTQTYQQMDLGAVAKVSFQHGKLKPGDESYTKTIVMPRTVEEDVSWLEQNFEDDEHFRKAVYVVDDPTAELYPPKNKGHEVMVYLSYIIDHYNNLSDVNIFMHSHQFAWHNDDLLDHDAVQMISRLSAERVQREGYMNMRCHWNPGCPSWMNPKIVEEDINKQEQAMLARTWLELFPLDNIPDILAQPCCAQFAISRETIQSQPLARYVFCRDWLMRTYLSDYISGRIWEYVWHYLFTGKSVACPKENVCYCDGFGVCFGGENEYAKFFAHRDEREALQGQLENWRQRTEEYQNGPSGTELEEPEVGKDLELEGKINGMLAWETRKVQQAKERGDVAMNRAKEAGRDWKDGDGF</sequence>
<gene>
    <name evidence="3" type="ORF">LHYA1_G007160</name>
</gene>
<proteinExistence type="predicted"/>
<keyword evidence="2" id="KW-0472">Membrane</keyword>
<dbReference type="GeneID" id="41987358"/>
<dbReference type="RefSeq" id="XP_031002996.1">
    <property type="nucleotide sequence ID" value="XM_031152091.1"/>
</dbReference>
<dbReference type="PANTHER" id="PTHR37490:SF3">
    <property type="entry name" value="DUF3431 DOMAIN CONTAINING PROTEIN"/>
    <property type="match status" value="1"/>
</dbReference>
<keyword evidence="2" id="KW-0812">Transmembrane</keyword>
<feature type="region of interest" description="Disordered" evidence="1">
    <location>
        <begin position="111"/>
        <end position="139"/>
    </location>
</feature>
<evidence type="ECO:0000313" key="4">
    <source>
        <dbReference type="Proteomes" id="UP000431533"/>
    </source>
</evidence>
<name>A0A8H8QWP6_9HELO</name>
<keyword evidence="4" id="KW-1185">Reference proteome</keyword>
<dbReference type="AlphaFoldDB" id="A0A8H8QWP6"/>